<accession>A0ABQ9UX89</accession>
<dbReference type="Pfam" id="PF05729">
    <property type="entry name" value="NACHT"/>
    <property type="match status" value="1"/>
</dbReference>
<dbReference type="Proteomes" id="UP001266305">
    <property type="component" value="Unassembled WGS sequence"/>
</dbReference>
<dbReference type="PANTHER" id="PTHR45690:SF14">
    <property type="entry name" value="NACHT, LRR AND PYD DOMAINS-CONTAINING PROTEIN 2"/>
    <property type="match status" value="1"/>
</dbReference>
<evidence type="ECO:0000256" key="1">
    <source>
        <dbReference type="ARBA" id="ARBA00008665"/>
    </source>
</evidence>
<proteinExistence type="inferred from homology"/>
<evidence type="ECO:0000313" key="3">
    <source>
        <dbReference type="EMBL" id="KAK2101451.1"/>
    </source>
</evidence>
<dbReference type="InterPro" id="IPR007111">
    <property type="entry name" value="NACHT_NTPase"/>
</dbReference>
<evidence type="ECO:0000313" key="4">
    <source>
        <dbReference type="Proteomes" id="UP001266305"/>
    </source>
</evidence>
<dbReference type="InterPro" id="IPR050637">
    <property type="entry name" value="NLRP_innate_immun_reg"/>
</dbReference>
<dbReference type="SUPFAM" id="SSF47986">
    <property type="entry name" value="DEATH domain"/>
    <property type="match status" value="1"/>
</dbReference>
<protein>
    <submittedName>
        <fullName evidence="3">NACHT, LRR and PYD domains-containing protein 2</fullName>
    </submittedName>
</protein>
<keyword evidence="4" id="KW-1185">Reference proteome</keyword>
<comment type="caution">
    <text evidence="3">The sequence shown here is derived from an EMBL/GenBank/DDBJ whole genome shotgun (WGS) entry which is preliminary data.</text>
</comment>
<sequence>MVSSAQLDFNLQALLEQLSQDELSQFKFLIRTITLGNELQKIPQSYWMEMATIQFFEKMHQADLSERVKDELREIIRKGEPKPVDLDEMLVCFEAEAQAFTETEEDVSSLREAEALKKEMPGKEDRHRSILKMKFRQMWETWPRDSKEVQAVAQRYTKLIPFSNPRALLTHSGAARPDGLGKTTLAKKLTLDWTEDNLSHKFKYAFYLSCKRLGRLGLCSFAELVFRDWPEFQDDIPNILAEAQKILFVVNALDELGAPPGALTHDICGDWLKPKPVPSSWGVC</sequence>
<reference evidence="3 4" key="1">
    <citation type="submission" date="2023-05" db="EMBL/GenBank/DDBJ databases">
        <title>B98-5 Cell Line De Novo Hybrid Assembly: An Optical Mapping Approach.</title>
        <authorList>
            <person name="Kananen K."/>
            <person name="Auerbach J.A."/>
            <person name="Kautto E."/>
            <person name="Blachly J.S."/>
        </authorList>
    </citation>
    <scope>NUCLEOTIDE SEQUENCE [LARGE SCALE GENOMIC DNA]</scope>
    <source>
        <strain evidence="3">B95-8</strain>
        <tissue evidence="3">Cell line</tissue>
    </source>
</reference>
<evidence type="ECO:0000259" key="2">
    <source>
        <dbReference type="PROSITE" id="PS50837"/>
    </source>
</evidence>
<name>A0ABQ9UX89_SAGOE</name>
<comment type="similarity">
    <text evidence="1">Belongs to the NLRP family.</text>
</comment>
<dbReference type="Gene3D" id="1.10.533.10">
    <property type="entry name" value="Death Domain, Fas"/>
    <property type="match status" value="1"/>
</dbReference>
<feature type="domain" description="NACHT" evidence="2">
    <location>
        <begin position="179"/>
        <end position="284"/>
    </location>
</feature>
<dbReference type="SMART" id="SM01289">
    <property type="entry name" value="PYRIN"/>
    <property type="match status" value="1"/>
</dbReference>
<dbReference type="InterPro" id="IPR004020">
    <property type="entry name" value="DAPIN"/>
</dbReference>
<dbReference type="InterPro" id="IPR011029">
    <property type="entry name" value="DEATH-like_dom_sf"/>
</dbReference>
<dbReference type="InterPro" id="IPR027417">
    <property type="entry name" value="P-loop_NTPase"/>
</dbReference>
<dbReference type="EMBL" id="JASSZA010000009">
    <property type="protein sequence ID" value="KAK2101451.1"/>
    <property type="molecule type" value="Genomic_DNA"/>
</dbReference>
<dbReference type="Gene3D" id="3.40.50.300">
    <property type="entry name" value="P-loop containing nucleotide triphosphate hydrolases"/>
    <property type="match status" value="1"/>
</dbReference>
<organism evidence="3 4">
    <name type="scientific">Saguinus oedipus</name>
    <name type="common">Cotton-top tamarin</name>
    <name type="synonym">Oedipomidas oedipus</name>
    <dbReference type="NCBI Taxonomy" id="9490"/>
    <lineage>
        <taxon>Eukaryota</taxon>
        <taxon>Metazoa</taxon>
        <taxon>Chordata</taxon>
        <taxon>Craniata</taxon>
        <taxon>Vertebrata</taxon>
        <taxon>Euteleostomi</taxon>
        <taxon>Mammalia</taxon>
        <taxon>Eutheria</taxon>
        <taxon>Euarchontoglires</taxon>
        <taxon>Primates</taxon>
        <taxon>Haplorrhini</taxon>
        <taxon>Platyrrhini</taxon>
        <taxon>Cebidae</taxon>
        <taxon>Callitrichinae</taxon>
        <taxon>Saguinus</taxon>
    </lineage>
</organism>
<dbReference type="Pfam" id="PF02758">
    <property type="entry name" value="PYRIN"/>
    <property type="match status" value="1"/>
</dbReference>
<dbReference type="PROSITE" id="PS50837">
    <property type="entry name" value="NACHT"/>
    <property type="match status" value="1"/>
</dbReference>
<dbReference type="PANTHER" id="PTHR45690">
    <property type="entry name" value="NACHT, LRR AND PYD DOMAINS-CONTAINING PROTEIN 12"/>
    <property type="match status" value="1"/>
</dbReference>
<gene>
    <name evidence="3" type="primary">NLRP2_1</name>
    <name evidence="3" type="ORF">P7K49_019117</name>
</gene>